<proteinExistence type="predicted"/>
<dbReference type="SUPFAM" id="SSF55785">
    <property type="entry name" value="PYP-like sensor domain (PAS domain)"/>
    <property type="match status" value="3"/>
</dbReference>
<dbReference type="PROSITE" id="PS50112">
    <property type="entry name" value="PAS"/>
    <property type="match status" value="2"/>
</dbReference>
<dbReference type="EC" id="2.7.7.65" evidence="2"/>
<feature type="domain" description="PAC" evidence="5">
    <location>
        <begin position="371"/>
        <end position="421"/>
    </location>
</feature>
<feature type="domain" description="PAS" evidence="4">
    <location>
        <begin position="43"/>
        <end position="115"/>
    </location>
</feature>
<dbReference type="InterPro" id="IPR000160">
    <property type="entry name" value="GGDEF_dom"/>
</dbReference>
<dbReference type="GO" id="GO:0052621">
    <property type="term" value="F:diguanylate cyclase activity"/>
    <property type="evidence" value="ECO:0007669"/>
    <property type="project" value="UniProtKB-EC"/>
</dbReference>
<dbReference type="SMART" id="SM00086">
    <property type="entry name" value="PAC"/>
    <property type="match status" value="2"/>
</dbReference>
<evidence type="ECO:0000259" key="4">
    <source>
        <dbReference type="PROSITE" id="PS50112"/>
    </source>
</evidence>
<dbReference type="Pfam" id="PF00990">
    <property type="entry name" value="GGDEF"/>
    <property type="match status" value="1"/>
</dbReference>
<dbReference type="OrthoDB" id="5620448at2"/>
<feature type="domain" description="PAC" evidence="5">
    <location>
        <begin position="120"/>
        <end position="173"/>
    </location>
</feature>
<dbReference type="GO" id="GO:0005886">
    <property type="term" value="C:plasma membrane"/>
    <property type="evidence" value="ECO:0007669"/>
    <property type="project" value="TreeGrafter"/>
</dbReference>
<evidence type="ECO:0000313" key="8">
    <source>
        <dbReference type="Proteomes" id="UP000288212"/>
    </source>
</evidence>
<comment type="catalytic activity">
    <reaction evidence="3">
        <text>2 GTP = 3',3'-c-di-GMP + 2 diphosphate</text>
        <dbReference type="Rhea" id="RHEA:24898"/>
        <dbReference type="ChEBI" id="CHEBI:33019"/>
        <dbReference type="ChEBI" id="CHEBI:37565"/>
        <dbReference type="ChEBI" id="CHEBI:58805"/>
        <dbReference type="EC" id="2.7.7.65"/>
    </reaction>
</comment>
<dbReference type="RefSeq" id="WP_126794039.1">
    <property type="nucleotide sequence ID" value="NZ_PIPI01000009.1"/>
</dbReference>
<dbReference type="SUPFAM" id="SSF55073">
    <property type="entry name" value="Nucleotide cyclase"/>
    <property type="match status" value="1"/>
</dbReference>
<comment type="caution">
    <text evidence="7">The sequence shown here is derived from an EMBL/GenBank/DDBJ whole genome shotgun (WGS) entry which is preliminary data.</text>
</comment>
<dbReference type="InterPro" id="IPR000700">
    <property type="entry name" value="PAS-assoc_C"/>
</dbReference>
<dbReference type="InterPro" id="IPR043128">
    <property type="entry name" value="Rev_trsase/Diguanyl_cyclase"/>
</dbReference>
<dbReference type="SMART" id="SM00091">
    <property type="entry name" value="PAS"/>
    <property type="match status" value="3"/>
</dbReference>
<feature type="domain" description="GGDEF" evidence="6">
    <location>
        <begin position="453"/>
        <end position="585"/>
    </location>
</feature>
<dbReference type="InterPro" id="IPR001610">
    <property type="entry name" value="PAC"/>
</dbReference>
<dbReference type="PROSITE" id="PS50887">
    <property type="entry name" value="GGDEF"/>
    <property type="match status" value="1"/>
</dbReference>
<dbReference type="PANTHER" id="PTHR45138:SF9">
    <property type="entry name" value="DIGUANYLATE CYCLASE DGCM-RELATED"/>
    <property type="match status" value="1"/>
</dbReference>
<dbReference type="InterPro" id="IPR013655">
    <property type="entry name" value="PAS_fold_3"/>
</dbReference>
<name>A0A432VQ81_9GAMM</name>
<comment type="cofactor">
    <cofactor evidence="1">
        <name>Mg(2+)</name>
        <dbReference type="ChEBI" id="CHEBI:18420"/>
    </cofactor>
</comment>
<evidence type="ECO:0000256" key="3">
    <source>
        <dbReference type="ARBA" id="ARBA00034247"/>
    </source>
</evidence>
<organism evidence="7 8">
    <name type="scientific">Aliidiomarina haloalkalitolerans</name>
    <dbReference type="NCBI Taxonomy" id="859059"/>
    <lineage>
        <taxon>Bacteria</taxon>
        <taxon>Pseudomonadati</taxon>
        <taxon>Pseudomonadota</taxon>
        <taxon>Gammaproteobacteria</taxon>
        <taxon>Alteromonadales</taxon>
        <taxon>Idiomarinaceae</taxon>
        <taxon>Aliidiomarina</taxon>
    </lineage>
</organism>
<evidence type="ECO:0000259" key="6">
    <source>
        <dbReference type="PROSITE" id="PS50887"/>
    </source>
</evidence>
<protein>
    <recommendedName>
        <fullName evidence="2">diguanylate cyclase</fullName>
        <ecNumber evidence="2">2.7.7.65</ecNumber>
    </recommendedName>
</protein>
<dbReference type="Gene3D" id="2.10.70.100">
    <property type="match status" value="1"/>
</dbReference>
<reference evidence="7 8" key="1">
    <citation type="journal article" date="2011" name="Front. Microbiol.">
        <title>Genomic signatures of strain selection and enhancement in Bacillus atrophaeus var. globigii, a historical biowarfare simulant.</title>
        <authorList>
            <person name="Gibbons H.S."/>
            <person name="Broomall S.M."/>
            <person name="McNew L.A."/>
            <person name="Daligault H."/>
            <person name="Chapman C."/>
            <person name="Bruce D."/>
            <person name="Karavis M."/>
            <person name="Krepps M."/>
            <person name="McGregor P.A."/>
            <person name="Hong C."/>
            <person name="Park K.H."/>
            <person name="Akmal A."/>
            <person name="Feldman A."/>
            <person name="Lin J.S."/>
            <person name="Chang W.E."/>
            <person name="Higgs B.W."/>
            <person name="Demirev P."/>
            <person name="Lindquist J."/>
            <person name="Liem A."/>
            <person name="Fochler E."/>
            <person name="Read T.D."/>
            <person name="Tapia R."/>
            <person name="Johnson S."/>
            <person name="Bishop-Lilly K.A."/>
            <person name="Detter C."/>
            <person name="Han C."/>
            <person name="Sozhamannan S."/>
            <person name="Rosenzweig C.N."/>
            <person name="Skowronski E.W."/>
        </authorList>
    </citation>
    <scope>NUCLEOTIDE SEQUENCE [LARGE SCALE GENOMIC DNA]</scope>
    <source>
        <strain evidence="7 8">AK5</strain>
    </source>
</reference>
<gene>
    <name evidence="7" type="ORF">CWE06_10850</name>
</gene>
<dbReference type="FunFam" id="3.30.70.270:FF:000001">
    <property type="entry name" value="Diguanylate cyclase domain protein"/>
    <property type="match status" value="1"/>
</dbReference>
<dbReference type="Proteomes" id="UP000288212">
    <property type="component" value="Unassembled WGS sequence"/>
</dbReference>
<dbReference type="InterPro" id="IPR035965">
    <property type="entry name" value="PAS-like_dom_sf"/>
</dbReference>
<dbReference type="Gene3D" id="3.30.450.20">
    <property type="entry name" value="PAS domain"/>
    <property type="match status" value="3"/>
</dbReference>
<dbReference type="NCBIfam" id="TIGR00229">
    <property type="entry name" value="sensory_box"/>
    <property type="match status" value="1"/>
</dbReference>
<dbReference type="Pfam" id="PF08447">
    <property type="entry name" value="PAS_3"/>
    <property type="match status" value="3"/>
</dbReference>
<dbReference type="AlphaFoldDB" id="A0A432VQ81"/>
<dbReference type="Gene3D" id="3.30.70.270">
    <property type="match status" value="1"/>
</dbReference>
<dbReference type="SMART" id="SM00267">
    <property type="entry name" value="GGDEF"/>
    <property type="match status" value="1"/>
</dbReference>
<dbReference type="GO" id="GO:0043709">
    <property type="term" value="P:cell adhesion involved in single-species biofilm formation"/>
    <property type="evidence" value="ECO:0007669"/>
    <property type="project" value="TreeGrafter"/>
</dbReference>
<evidence type="ECO:0000256" key="2">
    <source>
        <dbReference type="ARBA" id="ARBA00012528"/>
    </source>
</evidence>
<dbReference type="InterPro" id="IPR050469">
    <property type="entry name" value="Diguanylate_Cyclase"/>
</dbReference>
<dbReference type="CDD" id="cd00130">
    <property type="entry name" value="PAS"/>
    <property type="match status" value="3"/>
</dbReference>
<dbReference type="InterPro" id="IPR029787">
    <property type="entry name" value="Nucleotide_cyclase"/>
</dbReference>
<evidence type="ECO:0000313" key="7">
    <source>
        <dbReference type="EMBL" id="RUO18349.1"/>
    </source>
</evidence>
<dbReference type="EMBL" id="PIPI01000009">
    <property type="protein sequence ID" value="RUO18349.1"/>
    <property type="molecule type" value="Genomic_DNA"/>
</dbReference>
<dbReference type="GO" id="GO:1902201">
    <property type="term" value="P:negative regulation of bacterial-type flagellum-dependent cell motility"/>
    <property type="evidence" value="ECO:0007669"/>
    <property type="project" value="TreeGrafter"/>
</dbReference>
<sequence length="585" mass="66925">MAKKNVGPQPSDFAEAELDLERSADSDIDIDQLRALKQQLRTSHDRLENLIKSIPAILYSVDLPTMELEIYSDIEDTLGYAESKFSNLQSWYEDVLHPEDKSTVLNDYANWMRAGAEGTLSRAYRLRNRCGQYMWVRDRTRAGNKDERGRVDRLFGSITDISRTMTAHERLEKIAATVPGAIYHYHIDTNGVASFPYTSAGIESIYGLKPEEVRENGELIIQAIHPDDRERVRASISESQALNEEWFCEYRVNFDGQCKWVTGYAIPERHDDGSISWYGQVIDTTTEKELQNELELQKRSLEKAQQIGQLGYWRANVETGELYWSDMIYQIFGITKGEFNCTIDAFRSFVHPDDLPEVIRCEEAAPQTGAFDVEHRIVLPSGEIRWVHELADYTVLASSPVLIGTVRDITEQKNYQAQLERMSMTDSLTGIYNRRFFVEQLESSFSDWQRRKNACCLAIFDIDYFKQVNDTYGHAAGDSVLVRLSERVKKRIRKADIFARLGGEEFGLILPHTELQQAQTLLEEIRNLVATQAFTFNQESFQVTISVGVTEIGSQDSDYDELLIRADGLLYEAKNAGRNRVIPGY</sequence>
<dbReference type="InterPro" id="IPR000014">
    <property type="entry name" value="PAS"/>
</dbReference>
<evidence type="ECO:0000256" key="1">
    <source>
        <dbReference type="ARBA" id="ARBA00001946"/>
    </source>
</evidence>
<accession>A0A432VQ81</accession>
<dbReference type="CDD" id="cd01949">
    <property type="entry name" value="GGDEF"/>
    <property type="match status" value="1"/>
</dbReference>
<keyword evidence="8" id="KW-1185">Reference proteome</keyword>
<dbReference type="PANTHER" id="PTHR45138">
    <property type="entry name" value="REGULATORY COMPONENTS OF SENSORY TRANSDUCTION SYSTEM"/>
    <property type="match status" value="1"/>
</dbReference>
<dbReference type="PROSITE" id="PS50113">
    <property type="entry name" value="PAC"/>
    <property type="match status" value="2"/>
</dbReference>
<dbReference type="NCBIfam" id="TIGR00254">
    <property type="entry name" value="GGDEF"/>
    <property type="match status" value="1"/>
</dbReference>
<feature type="domain" description="PAS" evidence="4">
    <location>
        <begin position="187"/>
        <end position="245"/>
    </location>
</feature>
<evidence type="ECO:0000259" key="5">
    <source>
        <dbReference type="PROSITE" id="PS50113"/>
    </source>
</evidence>